<dbReference type="GO" id="GO:0005789">
    <property type="term" value="C:endoplasmic reticulum membrane"/>
    <property type="evidence" value="ECO:0007669"/>
    <property type="project" value="UniProtKB-SubCell"/>
</dbReference>
<dbReference type="Proteomes" id="UP000237144">
    <property type="component" value="Unassembled WGS sequence"/>
</dbReference>
<evidence type="ECO:0000313" key="14">
    <source>
        <dbReference type="Proteomes" id="UP000237144"/>
    </source>
</evidence>
<dbReference type="AlphaFoldDB" id="A0A2S5BCD4"/>
<dbReference type="OrthoDB" id="41266at2759"/>
<protein>
    <recommendedName>
        <fullName evidence="3">Signal recognition particle receptor subunit beta</fullName>
    </recommendedName>
</protein>
<evidence type="ECO:0000256" key="5">
    <source>
        <dbReference type="ARBA" id="ARBA00022741"/>
    </source>
</evidence>
<dbReference type="Gene3D" id="3.40.50.300">
    <property type="entry name" value="P-loop containing nucleotide triphosphate hydrolases"/>
    <property type="match status" value="1"/>
</dbReference>
<dbReference type="GO" id="GO:0005525">
    <property type="term" value="F:GTP binding"/>
    <property type="evidence" value="ECO:0007669"/>
    <property type="project" value="UniProtKB-KW"/>
</dbReference>
<dbReference type="InterPro" id="IPR019009">
    <property type="entry name" value="SRP_receptor_beta_su"/>
</dbReference>
<keyword evidence="9 12" id="KW-0472">Membrane</keyword>
<keyword evidence="8" id="KW-0342">GTP-binding</keyword>
<accession>A0A2S5BCD4</accession>
<evidence type="ECO:0000256" key="12">
    <source>
        <dbReference type="SAM" id="Phobius"/>
    </source>
</evidence>
<proteinExistence type="inferred from homology"/>
<keyword evidence="6" id="KW-0256">Endoplasmic reticulum</keyword>
<keyword evidence="10" id="KW-0675">Receptor</keyword>
<dbReference type="InterPro" id="IPR027417">
    <property type="entry name" value="P-loop_NTPase"/>
</dbReference>
<organism evidence="13 14">
    <name type="scientific">Rhodotorula taiwanensis</name>
    <dbReference type="NCBI Taxonomy" id="741276"/>
    <lineage>
        <taxon>Eukaryota</taxon>
        <taxon>Fungi</taxon>
        <taxon>Dikarya</taxon>
        <taxon>Basidiomycota</taxon>
        <taxon>Pucciniomycotina</taxon>
        <taxon>Microbotryomycetes</taxon>
        <taxon>Sporidiobolales</taxon>
        <taxon>Sporidiobolaceae</taxon>
        <taxon>Rhodotorula</taxon>
    </lineage>
</organism>
<evidence type="ECO:0000313" key="13">
    <source>
        <dbReference type="EMBL" id="POY74417.1"/>
    </source>
</evidence>
<evidence type="ECO:0000256" key="8">
    <source>
        <dbReference type="ARBA" id="ARBA00023134"/>
    </source>
</evidence>
<evidence type="ECO:0000256" key="7">
    <source>
        <dbReference type="ARBA" id="ARBA00022989"/>
    </source>
</evidence>
<feature type="region of interest" description="Disordered" evidence="11">
    <location>
        <begin position="215"/>
        <end position="237"/>
    </location>
</feature>
<evidence type="ECO:0000256" key="4">
    <source>
        <dbReference type="ARBA" id="ARBA00022692"/>
    </source>
</evidence>
<keyword evidence="14" id="KW-1185">Reference proteome</keyword>
<gene>
    <name evidence="13" type="ORF">BMF94_2611</name>
</gene>
<evidence type="ECO:0000256" key="10">
    <source>
        <dbReference type="ARBA" id="ARBA00023170"/>
    </source>
</evidence>
<evidence type="ECO:0000256" key="3">
    <source>
        <dbReference type="ARBA" id="ARBA00020256"/>
    </source>
</evidence>
<dbReference type="SUPFAM" id="SSF52540">
    <property type="entry name" value="P-loop containing nucleoside triphosphate hydrolases"/>
    <property type="match status" value="1"/>
</dbReference>
<reference evidence="13 14" key="1">
    <citation type="journal article" date="2018" name="Front. Microbiol.">
        <title>Prospects for Fungal Bioremediation of Acidic Radioactive Waste Sites: Characterization and Genome Sequence of Rhodotorula taiwanensis MD1149.</title>
        <authorList>
            <person name="Tkavc R."/>
            <person name="Matrosova V.Y."/>
            <person name="Grichenko O.E."/>
            <person name="Gostincar C."/>
            <person name="Volpe R.P."/>
            <person name="Klimenkova P."/>
            <person name="Gaidamakova E.K."/>
            <person name="Zhou C.E."/>
            <person name="Stewart B.J."/>
            <person name="Lyman M.G."/>
            <person name="Malfatti S.A."/>
            <person name="Rubinfeld B."/>
            <person name="Courtot M."/>
            <person name="Singh J."/>
            <person name="Dalgard C.L."/>
            <person name="Hamilton T."/>
            <person name="Frey K.G."/>
            <person name="Gunde-Cimerman N."/>
            <person name="Dugan L."/>
            <person name="Daly M.J."/>
        </authorList>
    </citation>
    <scope>NUCLEOTIDE SEQUENCE [LARGE SCALE GENOMIC DNA]</scope>
    <source>
        <strain evidence="13 14">MD1149</strain>
    </source>
</reference>
<evidence type="ECO:0000256" key="2">
    <source>
        <dbReference type="ARBA" id="ARBA00005619"/>
    </source>
</evidence>
<keyword evidence="4 12" id="KW-0812">Transmembrane</keyword>
<keyword evidence="5" id="KW-0547">Nucleotide-binding</keyword>
<dbReference type="EMBL" id="PJQD01000025">
    <property type="protein sequence ID" value="POY74417.1"/>
    <property type="molecule type" value="Genomic_DNA"/>
</dbReference>
<dbReference type="Pfam" id="PF09439">
    <property type="entry name" value="SRPRB"/>
    <property type="match status" value="1"/>
</dbReference>
<evidence type="ECO:0000256" key="9">
    <source>
        <dbReference type="ARBA" id="ARBA00023136"/>
    </source>
</evidence>
<evidence type="ECO:0000256" key="11">
    <source>
        <dbReference type="SAM" id="MobiDB-lite"/>
    </source>
</evidence>
<feature type="transmembrane region" description="Helical" evidence="12">
    <location>
        <begin position="29"/>
        <end position="47"/>
    </location>
</feature>
<evidence type="ECO:0000256" key="6">
    <source>
        <dbReference type="ARBA" id="ARBA00022824"/>
    </source>
</evidence>
<evidence type="ECO:0000256" key="1">
    <source>
        <dbReference type="ARBA" id="ARBA00004389"/>
    </source>
</evidence>
<dbReference type="STRING" id="741276.A0A2S5BCD4"/>
<name>A0A2S5BCD4_9BASI</name>
<comment type="caution">
    <text evidence="13">The sequence shown here is derived from an EMBL/GenBank/DDBJ whole genome shotgun (WGS) entry which is preliminary data.</text>
</comment>
<sequence length="403" mass="41721">MADSKAAVPLRASPEVMSLFSPATSLSPIRIFVSLSVLLVFLLVAFFSPVKYNKGRSPVAVRAAGAKGKTRTVLLVGPLAAGKTALFSKLVYGHVQPSYTSMKENEAIVSTKWTEITEEAEDDKHELVDEKARLETPIHLVDIPGHPRLRTRSLAQNLPAADGIVFTIDGAAGLTGKNVRDAAEHLHVLLSLLALNSTRQLTLPPLLILLTKSDLSGSSSGTASSTSSPSVASKARSPILTLERAKQSLLRELERRRLAATGGGSSFPGGGANAHSAPLSAGAKLEGLDAIPLSSSGGNGGRTGVLGAILSLFGLGGGSGSGSSGLAPMPSLTDSSTLSSSVALPSDENELLSGAADDVFAFEGAADWDKLANAVGGIEVRWQVASVVDQRGVDGVYEWVQEL</sequence>
<keyword evidence="7 12" id="KW-1133">Transmembrane helix</keyword>
<comment type="subcellular location">
    <subcellularLocation>
        <location evidence="1">Endoplasmic reticulum membrane</location>
        <topology evidence="1">Single-pass membrane protein</topology>
    </subcellularLocation>
</comment>
<comment type="similarity">
    <text evidence="2">Belongs to the SRP receptor beta subunit family.</text>
</comment>